<organism evidence="1 2">
    <name type="scientific">Streptomyces yanii</name>
    <dbReference type="NCBI Taxonomy" id="78510"/>
    <lineage>
        <taxon>Bacteria</taxon>
        <taxon>Bacillati</taxon>
        <taxon>Actinomycetota</taxon>
        <taxon>Actinomycetes</taxon>
        <taxon>Kitasatosporales</taxon>
        <taxon>Streptomycetaceae</taxon>
        <taxon>Streptomyces</taxon>
    </lineage>
</organism>
<reference evidence="1 2" key="1">
    <citation type="submission" date="2024-09" db="EMBL/GenBank/DDBJ databases">
        <authorList>
            <person name="Sun Q."/>
            <person name="Mori K."/>
        </authorList>
    </citation>
    <scope>NUCLEOTIDE SEQUENCE [LARGE SCALE GENOMIC DNA]</scope>
    <source>
        <strain evidence="1 2">JCM 3331</strain>
    </source>
</reference>
<accession>A0ABV5RL39</accession>
<gene>
    <name evidence="1" type="ORF">ACFFTL_37380</name>
</gene>
<evidence type="ECO:0008006" key="3">
    <source>
        <dbReference type="Google" id="ProtNLM"/>
    </source>
</evidence>
<protein>
    <recommendedName>
        <fullName evidence="3">DNA primase/polymerase bifunctional N-terminal domain-containing protein</fullName>
    </recommendedName>
</protein>
<comment type="caution">
    <text evidence="1">The sequence shown here is derived from an EMBL/GenBank/DDBJ whole genome shotgun (WGS) entry which is preliminary data.</text>
</comment>
<proteinExistence type="predicted"/>
<keyword evidence="2" id="KW-1185">Reference proteome</keyword>
<dbReference type="Proteomes" id="UP001589710">
    <property type="component" value="Unassembled WGS sequence"/>
</dbReference>
<dbReference type="EMBL" id="JBHMCG010000157">
    <property type="protein sequence ID" value="MFB9577801.1"/>
    <property type="molecule type" value="Genomic_DNA"/>
</dbReference>
<dbReference type="RefSeq" id="WP_345513429.1">
    <property type="nucleotide sequence ID" value="NZ_BAAAXD010000022.1"/>
</dbReference>
<sequence>MAQRTRNPGSEWLTLCAPDPVQVHRTWAAGELASLPSGRLWLAVEADIRPTVAAMQRIGPDRLGPVLVYPSTDRAWWLVPPGAEEALDDLSRLTVHPERWPLRCPPAERYIDGYGWLEKPDGSGKLTSPTVLGAAFGPGGGLRLPAGAFC</sequence>
<evidence type="ECO:0000313" key="2">
    <source>
        <dbReference type="Proteomes" id="UP001589710"/>
    </source>
</evidence>
<name>A0ABV5RL39_9ACTN</name>
<evidence type="ECO:0000313" key="1">
    <source>
        <dbReference type="EMBL" id="MFB9577801.1"/>
    </source>
</evidence>